<protein>
    <submittedName>
        <fullName evidence="1">PTS beta-glucoside transporter subunit EIIBCA</fullName>
    </submittedName>
</protein>
<dbReference type="EMBL" id="BROD01000001">
    <property type="protein sequence ID" value="GKX67476.1"/>
    <property type="molecule type" value="Genomic_DNA"/>
</dbReference>
<accession>A0ACB5RED9</accession>
<comment type="caution">
    <text evidence="1">The sequence shown here is derived from an EMBL/GenBank/DDBJ whole genome shotgun (WGS) entry which is preliminary data.</text>
</comment>
<name>A0ACB5RED9_9CLOT</name>
<sequence length="631" mass="67627">MKYEKLAQDIIKNVGGKENVNSLTHCVTRLRFKLKDEKKANTDILKNMDGVVTVVQSGGQYQVVIGNHVPDVYDDVVAVGGFAAASEEESTEKMSPLDKFIDIVSGVFTPTLGVLCATGMIKGFNALFLALHWLSNTDGTYQILNAIGDSLFYFFPIFLGFTAAKKFKLNEFTGMAIGASLVYPTIVSLAGSTKPLFKVLTGTMFESSVSTTFLNIPVLLMNYSSTVIPIIIAVYAASKVEKVFKKIIPDVVKTFLVPFCTLLVIVPLTFLAIGPVAIWLGKLLGAVTLGIYNFSPTVAGLFIGAFWQVFVIFGLHWGLVPIAINNLTTLGYDPVLATAMAASFAQTGVVAAILLKTKNKKLKSIAIPAVISGFFGVTEPAIYGITLPKKRPFILSCIGASIGGGIVGFFGSKGYMIGGMGIFALPSYIGPKGMDMGFYGMAIGMAAALVIGFVLMIFTKFEDDQETSQPVKQNNENTLVKQETVVSPLKGEVRQLSEVKDEAFASGALGKGIAINPKEGRVVAPVDGVVTTLFPTGHAIGITSDKGAEILIHIGMDTVQLEGKYFTPKVNQGDTVKAGQLLLEFDIKAIQAEGFSLITPVIITNSDSYLDVIETDKKTIECKEDLLTVMI</sequence>
<keyword evidence="2" id="KW-1185">Reference proteome</keyword>
<dbReference type="Proteomes" id="UP001058074">
    <property type="component" value="Unassembled WGS sequence"/>
</dbReference>
<proteinExistence type="predicted"/>
<reference evidence="1" key="1">
    <citation type="journal article" date="2025" name="Int. J. Syst. Evol. Microbiol.">
        <title>Inconstantimicrobium mannanitabidum sp. nov., a novel member of the family Clostridiaceae isolated from anoxic soil under the treatment of reductive soil disinfestation.</title>
        <authorList>
            <person name="Ueki A."/>
            <person name="Tonouchi A."/>
            <person name="Honma S."/>
            <person name="Kaku N."/>
            <person name="Ueki K."/>
        </authorList>
    </citation>
    <scope>NUCLEOTIDE SEQUENCE</scope>
    <source>
        <strain evidence="1">TW13</strain>
    </source>
</reference>
<organism evidence="1 2">
    <name type="scientific">Inconstantimicrobium mannanitabidum</name>
    <dbReference type="NCBI Taxonomy" id="1604901"/>
    <lineage>
        <taxon>Bacteria</taxon>
        <taxon>Bacillati</taxon>
        <taxon>Bacillota</taxon>
        <taxon>Clostridia</taxon>
        <taxon>Eubacteriales</taxon>
        <taxon>Clostridiaceae</taxon>
        <taxon>Inconstantimicrobium</taxon>
    </lineage>
</organism>
<evidence type="ECO:0000313" key="1">
    <source>
        <dbReference type="EMBL" id="GKX67476.1"/>
    </source>
</evidence>
<evidence type="ECO:0000313" key="2">
    <source>
        <dbReference type="Proteomes" id="UP001058074"/>
    </source>
</evidence>
<gene>
    <name evidence="1" type="ORF">rsdtw13_27340</name>
</gene>